<accession>A0A7J5BF68</accession>
<organism evidence="2 3">
    <name type="scientific">Gulosibacter chungangensis</name>
    <dbReference type="NCBI Taxonomy" id="979746"/>
    <lineage>
        <taxon>Bacteria</taxon>
        <taxon>Bacillati</taxon>
        <taxon>Actinomycetota</taxon>
        <taxon>Actinomycetes</taxon>
        <taxon>Micrococcales</taxon>
        <taxon>Microbacteriaceae</taxon>
        <taxon>Gulosibacter</taxon>
    </lineage>
</organism>
<dbReference type="RefSeq" id="WP_158050929.1">
    <property type="nucleotide sequence ID" value="NZ_WBKB01000001.1"/>
</dbReference>
<keyword evidence="1" id="KW-0812">Transmembrane</keyword>
<dbReference type="AlphaFoldDB" id="A0A7J5BF68"/>
<gene>
    <name evidence="2" type="ORF">F8O05_01215</name>
</gene>
<proteinExistence type="predicted"/>
<keyword evidence="1" id="KW-1133">Transmembrane helix</keyword>
<feature type="transmembrane region" description="Helical" evidence="1">
    <location>
        <begin position="136"/>
        <end position="157"/>
    </location>
</feature>
<dbReference type="Proteomes" id="UP000433493">
    <property type="component" value="Unassembled WGS sequence"/>
</dbReference>
<dbReference type="EMBL" id="WBKB01000001">
    <property type="protein sequence ID" value="KAB1644917.1"/>
    <property type="molecule type" value="Genomic_DNA"/>
</dbReference>
<evidence type="ECO:0000313" key="3">
    <source>
        <dbReference type="Proteomes" id="UP000433493"/>
    </source>
</evidence>
<name>A0A7J5BF68_9MICO</name>
<dbReference type="OrthoDB" id="2716688at2"/>
<sequence length="217" mass="24257">MTRADKNAAKIEPGDGSALKPVRGVQALWRTQFGIRLIEPDAQGKEVPRSYAVDVNFFDLESRCALYRDGSQHLRAKLPVKFPVHQGQIEVADSTYGMTRIHLLRDGQEQQLVPMPGTAEFWRAKFGRNHPVASRIIGWLAIAILLVSLVLLLPWVIELISQMDFIAERFGTFTNPLEVPGWLGSTLAVASVLAGLERALTIRSHWLIDADTYWLGD</sequence>
<keyword evidence="3" id="KW-1185">Reference proteome</keyword>
<evidence type="ECO:0000256" key="1">
    <source>
        <dbReference type="SAM" id="Phobius"/>
    </source>
</evidence>
<reference evidence="2 3" key="1">
    <citation type="submission" date="2019-09" db="EMBL/GenBank/DDBJ databases">
        <title>Phylogeny of genus Pseudoclavibacter and closely related genus.</title>
        <authorList>
            <person name="Li Y."/>
        </authorList>
    </citation>
    <scope>NUCLEOTIDE SEQUENCE [LARGE SCALE GENOMIC DNA]</scope>
    <source>
        <strain evidence="2 3">KCTC 13959</strain>
    </source>
</reference>
<protein>
    <submittedName>
        <fullName evidence="2">Uncharacterized protein</fullName>
    </submittedName>
</protein>
<comment type="caution">
    <text evidence="2">The sequence shown here is derived from an EMBL/GenBank/DDBJ whole genome shotgun (WGS) entry which is preliminary data.</text>
</comment>
<evidence type="ECO:0000313" key="2">
    <source>
        <dbReference type="EMBL" id="KAB1644917.1"/>
    </source>
</evidence>
<keyword evidence="1" id="KW-0472">Membrane</keyword>